<dbReference type="AlphaFoldDB" id="A0A849L231"/>
<dbReference type="RefSeq" id="WP_171323948.1">
    <property type="nucleotide sequence ID" value="NZ_JABFBC010000001.1"/>
</dbReference>
<feature type="signal peptide" evidence="2">
    <location>
        <begin position="1"/>
        <end position="33"/>
    </location>
</feature>
<dbReference type="InterPro" id="IPR049712">
    <property type="entry name" value="Poly_export"/>
</dbReference>
<keyword evidence="1 2" id="KW-0732">Signal</keyword>
<gene>
    <name evidence="4" type="ORF">HMH01_07595</name>
</gene>
<dbReference type="GO" id="GO:0015159">
    <property type="term" value="F:polysaccharide transmembrane transporter activity"/>
    <property type="evidence" value="ECO:0007669"/>
    <property type="project" value="InterPro"/>
</dbReference>
<name>A0A849L231_9RHOB</name>
<evidence type="ECO:0000256" key="1">
    <source>
        <dbReference type="ARBA" id="ARBA00022729"/>
    </source>
</evidence>
<dbReference type="Pfam" id="PF02563">
    <property type="entry name" value="Poly_export"/>
    <property type="match status" value="1"/>
</dbReference>
<protein>
    <recommendedName>
        <fullName evidence="3">Polysaccharide export protein N-terminal domain-containing protein</fullName>
    </recommendedName>
</protein>
<evidence type="ECO:0000313" key="5">
    <source>
        <dbReference type="Proteomes" id="UP000572377"/>
    </source>
</evidence>
<keyword evidence="5" id="KW-1185">Reference proteome</keyword>
<dbReference type="PANTHER" id="PTHR33619:SF3">
    <property type="entry name" value="POLYSACCHARIDE EXPORT PROTEIN GFCE-RELATED"/>
    <property type="match status" value="1"/>
</dbReference>
<evidence type="ECO:0000259" key="3">
    <source>
        <dbReference type="Pfam" id="PF02563"/>
    </source>
</evidence>
<dbReference type="EMBL" id="JABFBC010000001">
    <property type="protein sequence ID" value="NNU80302.1"/>
    <property type="molecule type" value="Genomic_DNA"/>
</dbReference>
<accession>A0A849L231</accession>
<dbReference type="InterPro" id="IPR003715">
    <property type="entry name" value="Poly_export_N"/>
</dbReference>
<sequence length="424" mass="46286">MTKTRSKSLPSGFRRATLALTLAASLLAGPALAAYRLQPGDTLRLAIAGLPMSDVQARVDIDGNVNLAWFGTFHAADRTLEELLAEVRRMADGQVVKRYTLEGQLNLIKPRPEDIIIEVALHQPIIVIGDVLRPGELPYRPGLTLRSAIGIAGGAQDPMLAGLRERDPLNMLRWQNDHEGAVLDHAMASLRLWRLGAELDEDYDSIPPTADTLGISPDVHARLLEEQNRLLAISHAATDGQRDYLTRALGQAENRVRILGQQQEKLREALASDEEEEARVAELLKNGLAMAGRAAEARRASVLTATRLLEIEDALARGVLEVTRLRRAIDEFEETRSAQRLDARELARREAMQAGIRMENATRLQGGQNSAMLAAGAGVAEPQVVVYRRDGAGVERLYLALDDMVMPGDTIEVMLAGPGAPVIQ</sequence>
<evidence type="ECO:0000256" key="2">
    <source>
        <dbReference type="SAM" id="SignalP"/>
    </source>
</evidence>
<proteinExistence type="predicted"/>
<evidence type="ECO:0000313" key="4">
    <source>
        <dbReference type="EMBL" id="NNU80302.1"/>
    </source>
</evidence>
<reference evidence="4 5" key="1">
    <citation type="submission" date="2020-05" db="EMBL/GenBank/DDBJ databases">
        <title>Gimesia benthica sp. nov., a novel planctomycete isolated from a deep-sea water sample of the Northwest Indian Ocean.</title>
        <authorList>
            <person name="Wang J."/>
            <person name="Ruan C."/>
            <person name="Song L."/>
            <person name="Zhu Y."/>
            <person name="Li A."/>
            <person name="Zheng X."/>
            <person name="Wang L."/>
            <person name="Lu Z."/>
            <person name="Huang Y."/>
            <person name="Du W."/>
            <person name="Zhou Y."/>
            <person name="Huang L."/>
            <person name="Dai X."/>
        </authorList>
    </citation>
    <scope>NUCLEOTIDE SEQUENCE [LARGE SCALE GENOMIC DNA]</scope>
    <source>
        <strain evidence="4 5">YYQ-30</strain>
    </source>
</reference>
<feature type="domain" description="Polysaccharide export protein N-terminal" evidence="3">
    <location>
        <begin position="33"/>
        <end position="97"/>
    </location>
</feature>
<dbReference type="Proteomes" id="UP000572377">
    <property type="component" value="Unassembled WGS sequence"/>
</dbReference>
<comment type="caution">
    <text evidence="4">The sequence shown here is derived from an EMBL/GenBank/DDBJ whole genome shotgun (WGS) entry which is preliminary data.</text>
</comment>
<dbReference type="PANTHER" id="PTHR33619">
    <property type="entry name" value="POLYSACCHARIDE EXPORT PROTEIN GFCE-RELATED"/>
    <property type="match status" value="1"/>
</dbReference>
<organism evidence="4 5">
    <name type="scientific">Halovulum dunhuangense</name>
    <dbReference type="NCBI Taxonomy" id="1505036"/>
    <lineage>
        <taxon>Bacteria</taxon>
        <taxon>Pseudomonadati</taxon>
        <taxon>Pseudomonadota</taxon>
        <taxon>Alphaproteobacteria</taxon>
        <taxon>Rhodobacterales</taxon>
        <taxon>Paracoccaceae</taxon>
        <taxon>Halovulum</taxon>
    </lineage>
</organism>
<feature type="chain" id="PRO_5032622824" description="Polysaccharide export protein N-terminal domain-containing protein" evidence="2">
    <location>
        <begin position="34"/>
        <end position="424"/>
    </location>
</feature>